<proteinExistence type="inferred from homology"/>
<dbReference type="Gene3D" id="1.10.530.10">
    <property type="match status" value="1"/>
</dbReference>
<name>A0ABU0YUR9_9PROT</name>
<evidence type="ECO:0000313" key="6">
    <source>
        <dbReference type="EMBL" id="MDQ7250736.1"/>
    </source>
</evidence>
<comment type="similarity">
    <text evidence="1">Belongs to the transglycosylase Slt family.</text>
</comment>
<dbReference type="CDD" id="cd13401">
    <property type="entry name" value="Slt70-like"/>
    <property type="match status" value="1"/>
</dbReference>
<dbReference type="InterPro" id="IPR000189">
    <property type="entry name" value="Transglyc_AS"/>
</dbReference>
<reference evidence="7" key="1">
    <citation type="submission" date="2023-08" db="EMBL/GenBank/DDBJ databases">
        <title>Rhodospirillaceae gen. nov., a novel taxon isolated from the Yangtze River Yuezi River estuary sludge.</title>
        <authorList>
            <person name="Ruan L."/>
        </authorList>
    </citation>
    <scope>NUCLEOTIDE SEQUENCE [LARGE SCALE GENOMIC DNA]</scope>
    <source>
        <strain evidence="7">R-7</strain>
    </source>
</reference>
<evidence type="ECO:0000256" key="2">
    <source>
        <dbReference type="ARBA" id="ARBA00009387"/>
    </source>
</evidence>
<comment type="similarity">
    <text evidence="2">Belongs to the virb1 family.</text>
</comment>
<evidence type="ECO:0000256" key="1">
    <source>
        <dbReference type="ARBA" id="ARBA00007734"/>
    </source>
</evidence>
<protein>
    <submittedName>
        <fullName evidence="6">Lytic transglycosylase domain-containing protein</fullName>
    </submittedName>
</protein>
<evidence type="ECO:0000313" key="7">
    <source>
        <dbReference type="Proteomes" id="UP001230156"/>
    </source>
</evidence>
<organism evidence="6 7">
    <name type="scientific">Dongia sedimenti</name>
    <dbReference type="NCBI Taxonomy" id="3064282"/>
    <lineage>
        <taxon>Bacteria</taxon>
        <taxon>Pseudomonadati</taxon>
        <taxon>Pseudomonadota</taxon>
        <taxon>Alphaproteobacteria</taxon>
        <taxon>Rhodospirillales</taxon>
        <taxon>Dongiaceae</taxon>
        <taxon>Dongia</taxon>
    </lineage>
</organism>
<dbReference type="SUPFAM" id="SSF53955">
    <property type="entry name" value="Lysozyme-like"/>
    <property type="match status" value="1"/>
</dbReference>
<dbReference type="PANTHER" id="PTHR37423:SF2">
    <property type="entry name" value="MEMBRANE-BOUND LYTIC MUREIN TRANSGLYCOSYLASE C"/>
    <property type="match status" value="1"/>
</dbReference>
<feature type="signal peptide" evidence="4">
    <location>
        <begin position="1"/>
        <end position="23"/>
    </location>
</feature>
<dbReference type="PROSITE" id="PS00922">
    <property type="entry name" value="TRANSGLYCOSYLASE"/>
    <property type="match status" value="1"/>
</dbReference>
<dbReference type="PANTHER" id="PTHR37423">
    <property type="entry name" value="SOLUBLE LYTIC MUREIN TRANSGLYCOSYLASE-RELATED"/>
    <property type="match status" value="1"/>
</dbReference>
<keyword evidence="3 4" id="KW-0732">Signal</keyword>
<evidence type="ECO:0000256" key="3">
    <source>
        <dbReference type="ARBA" id="ARBA00022729"/>
    </source>
</evidence>
<dbReference type="EMBL" id="JAUYVI010000007">
    <property type="protein sequence ID" value="MDQ7250736.1"/>
    <property type="molecule type" value="Genomic_DNA"/>
</dbReference>
<dbReference type="InterPro" id="IPR008258">
    <property type="entry name" value="Transglycosylase_SLT_dom_1"/>
</dbReference>
<comment type="caution">
    <text evidence="6">The sequence shown here is derived from an EMBL/GenBank/DDBJ whole genome shotgun (WGS) entry which is preliminary data.</text>
</comment>
<dbReference type="InterPro" id="IPR008939">
    <property type="entry name" value="Lytic_TGlycosylase_superhlx_U"/>
</dbReference>
<feature type="chain" id="PRO_5045449717" evidence="4">
    <location>
        <begin position="24"/>
        <end position="658"/>
    </location>
</feature>
<dbReference type="Proteomes" id="UP001230156">
    <property type="component" value="Unassembled WGS sequence"/>
</dbReference>
<dbReference type="Pfam" id="PF01464">
    <property type="entry name" value="SLT"/>
    <property type="match status" value="1"/>
</dbReference>
<evidence type="ECO:0000259" key="5">
    <source>
        <dbReference type="Pfam" id="PF01464"/>
    </source>
</evidence>
<gene>
    <name evidence="6" type="ORF">Q8A70_23815</name>
</gene>
<dbReference type="InterPro" id="IPR023346">
    <property type="entry name" value="Lysozyme-like_dom_sf"/>
</dbReference>
<evidence type="ECO:0000256" key="4">
    <source>
        <dbReference type="SAM" id="SignalP"/>
    </source>
</evidence>
<dbReference type="SUPFAM" id="SSF48435">
    <property type="entry name" value="Bacterial muramidases"/>
    <property type="match status" value="1"/>
</dbReference>
<feature type="domain" description="Transglycosylase SLT" evidence="5">
    <location>
        <begin position="498"/>
        <end position="602"/>
    </location>
</feature>
<sequence>MRRAVLGLLVSLGWCLVSSGAHADAGGLSSQDIAIYKQAFAAVSKDRWADAMSIAAKAKNPLPRKVIQWLNLTRPGPGRSFDEMTTFMVKNPKWPRLGALQAQAERAMPYGYPAKSVIAWFNGREPQTPEGATRLVAALTASGAAEPAAKIARAAWLELDFDSDDEADFLDAAGPYLRPADHEARLDLLLWNGDEDAAKRMLARVGDGYRLVAVARMKLADEARDAEAALAAVPAKLKLDPGLVFETARYWRRQDEFAKAAAALDTPPLKARKPDKLWGEIENAARDALDEGSVSVAYRLAASHGSESGTAFADGEWLSGWIALRFLQEPDTALRHFSNLYSGTTSVFSKARGAYWAGRAEEIRKNKKAADKWYKLATGNLTVYYGQLAAMRLGESTALRIKVEPKPTPQETAAFDKQELVRVIRTLNAIGVSERTRPFLIRLVNDAKKLPEYRLLAILARQSDQDDIALMAAKNARQNGAEMADYLFPVIGLPAGGKVEPAFVLGLIRQESAFNAHAVSPAGARGLMQLMPDTARQVGRQLKVAKFKDERLTADPKFNVTLGRAYLDKLVDRFGGSYLLATAAYNAGPNRVRQWIDTYGDPRQADTDVVDWIESIPFDETRNYVQRVMENLQVYRSRLTKGASRLALDDDLKRAVVN</sequence>
<dbReference type="Gene3D" id="1.25.20.10">
    <property type="entry name" value="Bacterial muramidases"/>
    <property type="match status" value="1"/>
</dbReference>
<keyword evidence="7" id="KW-1185">Reference proteome</keyword>
<dbReference type="RefSeq" id="WP_379960402.1">
    <property type="nucleotide sequence ID" value="NZ_JAUYVI010000007.1"/>
</dbReference>
<accession>A0ABU0YUR9</accession>